<keyword evidence="6" id="KW-0539">Nucleus</keyword>
<evidence type="ECO:0000313" key="9">
    <source>
        <dbReference type="EMBL" id="KAH8029810.1"/>
    </source>
</evidence>
<evidence type="ECO:0000256" key="6">
    <source>
        <dbReference type="ARBA" id="ARBA00023242"/>
    </source>
</evidence>
<dbReference type="FunFam" id="3.30.160.60:FF:000110">
    <property type="entry name" value="Zinc finger protein-like"/>
    <property type="match status" value="2"/>
</dbReference>
<evidence type="ECO:0000256" key="3">
    <source>
        <dbReference type="ARBA" id="ARBA00022737"/>
    </source>
</evidence>
<keyword evidence="4 7" id="KW-0863">Zinc-finger</keyword>
<dbReference type="PANTHER" id="PTHR16515">
    <property type="entry name" value="PR DOMAIN ZINC FINGER PROTEIN"/>
    <property type="match status" value="1"/>
</dbReference>
<evidence type="ECO:0000256" key="1">
    <source>
        <dbReference type="ARBA" id="ARBA00004123"/>
    </source>
</evidence>
<dbReference type="GO" id="GO:0010468">
    <property type="term" value="P:regulation of gene expression"/>
    <property type="evidence" value="ECO:0007669"/>
    <property type="project" value="TreeGrafter"/>
</dbReference>
<dbReference type="GO" id="GO:0005634">
    <property type="term" value="C:nucleus"/>
    <property type="evidence" value="ECO:0007669"/>
    <property type="project" value="UniProtKB-SubCell"/>
</dbReference>
<dbReference type="VEuPathDB" id="VectorBase:LOC119164693"/>
<sequence>MTVGEKGHTSAASAGLEISDGYRRVHILWQGVSELSSVKVKIEDCSAWPEVPADAPAASVSPASSGRFVTPENPPRVSVSRASMFKVDLRPFKCPHCDRSFRQASDQQGHIRTHTLERPFVCPYCPKTYSWKASYNMHVRRHAGNQPYTCQLCCMGFTCESTFTKHMQQHD</sequence>
<organism evidence="9 10">
    <name type="scientific">Rhipicephalus microplus</name>
    <name type="common">Cattle tick</name>
    <name type="synonym">Boophilus microplus</name>
    <dbReference type="NCBI Taxonomy" id="6941"/>
    <lineage>
        <taxon>Eukaryota</taxon>
        <taxon>Metazoa</taxon>
        <taxon>Ecdysozoa</taxon>
        <taxon>Arthropoda</taxon>
        <taxon>Chelicerata</taxon>
        <taxon>Arachnida</taxon>
        <taxon>Acari</taxon>
        <taxon>Parasitiformes</taxon>
        <taxon>Ixodida</taxon>
        <taxon>Ixodoidea</taxon>
        <taxon>Ixodidae</taxon>
        <taxon>Rhipicephalinae</taxon>
        <taxon>Rhipicephalus</taxon>
        <taxon>Boophilus</taxon>
    </lineage>
</organism>
<comment type="subcellular location">
    <subcellularLocation>
        <location evidence="1">Nucleus</location>
    </subcellularLocation>
</comment>
<dbReference type="Gene3D" id="3.30.160.60">
    <property type="entry name" value="Classic Zinc Finger"/>
    <property type="match status" value="3"/>
</dbReference>
<gene>
    <name evidence="9" type="ORF">HPB51_004815</name>
</gene>
<dbReference type="SMART" id="SM00355">
    <property type="entry name" value="ZnF_C2H2"/>
    <property type="match status" value="3"/>
</dbReference>
<reference evidence="9" key="1">
    <citation type="journal article" date="2020" name="Cell">
        <title>Large-Scale Comparative Analyses of Tick Genomes Elucidate Their Genetic Diversity and Vector Capacities.</title>
        <authorList>
            <consortium name="Tick Genome and Microbiome Consortium (TIGMIC)"/>
            <person name="Jia N."/>
            <person name="Wang J."/>
            <person name="Shi W."/>
            <person name="Du L."/>
            <person name="Sun Y."/>
            <person name="Zhan W."/>
            <person name="Jiang J.F."/>
            <person name="Wang Q."/>
            <person name="Zhang B."/>
            <person name="Ji P."/>
            <person name="Bell-Sakyi L."/>
            <person name="Cui X.M."/>
            <person name="Yuan T.T."/>
            <person name="Jiang B.G."/>
            <person name="Yang W.F."/>
            <person name="Lam T.T."/>
            <person name="Chang Q.C."/>
            <person name="Ding S.J."/>
            <person name="Wang X.J."/>
            <person name="Zhu J.G."/>
            <person name="Ruan X.D."/>
            <person name="Zhao L."/>
            <person name="Wei J.T."/>
            <person name="Ye R.Z."/>
            <person name="Que T.C."/>
            <person name="Du C.H."/>
            <person name="Zhou Y.H."/>
            <person name="Cheng J.X."/>
            <person name="Dai P.F."/>
            <person name="Guo W.B."/>
            <person name="Han X.H."/>
            <person name="Huang E.J."/>
            <person name="Li L.F."/>
            <person name="Wei W."/>
            <person name="Gao Y.C."/>
            <person name="Liu J.Z."/>
            <person name="Shao H.Z."/>
            <person name="Wang X."/>
            <person name="Wang C.C."/>
            <person name="Yang T.C."/>
            <person name="Huo Q.B."/>
            <person name="Li W."/>
            <person name="Chen H.Y."/>
            <person name="Chen S.E."/>
            <person name="Zhou L.G."/>
            <person name="Ni X.B."/>
            <person name="Tian J.H."/>
            <person name="Sheng Y."/>
            <person name="Liu T."/>
            <person name="Pan Y.S."/>
            <person name="Xia L.Y."/>
            <person name="Li J."/>
            <person name="Zhao F."/>
            <person name="Cao W.C."/>
        </authorList>
    </citation>
    <scope>NUCLEOTIDE SEQUENCE</scope>
    <source>
        <strain evidence="9">Rmic-2018</strain>
    </source>
</reference>
<dbReference type="InterPro" id="IPR036236">
    <property type="entry name" value="Znf_C2H2_sf"/>
</dbReference>
<comment type="caution">
    <text evidence="9">The sequence shown here is derived from an EMBL/GenBank/DDBJ whole genome shotgun (WGS) entry which is preliminary data.</text>
</comment>
<evidence type="ECO:0000256" key="7">
    <source>
        <dbReference type="PROSITE-ProRule" id="PRU00042"/>
    </source>
</evidence>
<dbReference type="PROSITE" id="PS50157">
    <property type="entry name" value="ZINC_FINGER_C2H2_2"/>
    <property type="match status" value="3"/>
</dbReference>
<protein>
    <recommendedName>
        <fullName evidence="8">C2H2-type domain-containing protein</fullName>
    </recommendedName>
</protein>
<dbReference type="PANTHER" id="PTHR16515:SF66">
    <property type="entry name" value="C2H2-TYPE DOMAIN-CONTAINING PROTEIN"/>
    <property type="match status" value="1"/>
</dbReference>
<evidence type="ECO:0000256" key="4">
    <source>
        <dbReference type="ARBA" id="ARBA00022771"/>
    </source>
</evidence>
<reference evidence="9" key="2">
    <citation type="submission" date="2021-09" db="EMBL/GenBank/DDBJ databases">
        <authorList>
            <person name="Jia N."/>
            <person name="Wang J."/>
            <person name="Shi W."/>
            <person name="Du L."/>
            <person name="Sun Y."/>
            <person name="Zhan W."/>
            <person name="Jiang J."/>
            <person name="Wang Q."/>
            <person name="Zhang B."/>
            <person name="Ji P."/>
            <person name="Sakyi L.B."/>
            <person name="Cui X."/>
            <person name="Yuan T."/>
            <person name="Jiang B."/>
            <person name="Yang W."/>
            <person name="Lam T.T.-Y."/>
            <person name="Chang Q."/>
            <person name="Ding S."/>
            <person name="Wang X."/>
            <person name="Zhu J."/>
            <person name="Ruan X."/>
            <person name="Zhao L."/>
            <person name="Wei J."/>
            <person name="Que T."/>
            <person name="Du C."/>
            <person name="Cheng J."/>
            <person name="Dai P."/>
            <person name="Han X."/>
            <person name="Huang E."/>
            <person name="Gao Y."/>
            <person name="Liu J."/>
            <person name="Shao H."/>
            <person name="Ye R."/>
            <person name="Li L."/>
            <person name="Wei W."/>
            <person name="Wang X."/>
            <person name="Wang C."/>
            <person name="Huo Q."/>
            <person name="Li W."/>
            <person name="Guo W."/>
            <person name="Chen H."/>
            <person name="Chen S."/>
            <person name="Zhou L."/>
            <person name="Zhou L."/>
            <person name="Ni X."/>
            <person name="Tian J."/>
            <person name="Zhou Y."/>
            <person name="Sheng Y."/>
            <person name="Liu T."/>
            <person name="Pan Y."/>
            <person name="Xia L."/>
            <person name="Li J."/>
            <person name="Zhao F."/>
            <person name="Cao W."/>
        </authorList>
    </citation>
    <scope>NUCLEOTIDE SEQUENCE</scope>
    <source>
        <strain evidence="9">Rmic-2018</strain>
        <tissue evidence="9">Larvae</tissue>
    </source>
</reference>
<feature type="domain" description="C2H2-type" evidence="8">
    <location>
        <begin position="120"/>
        <end position="147"/>
    </location>
</feature>
<dbReference type="Proteomes" id="UP000821866">
    <property type="component" value="Chromosome 3"/>
</dbReference>
<evidence type="ECO:0000256" key="5">
    <source>
        <dbReference type="ARBA" id="ARBA00022833"/>
    </source>
</evidence>
<dbReference type="EMBL" id="JABSTU010000005">
    <property type="protein sequence ID" value="KAH8029810.1"/>
    <property type="molecule type" value="Genomic_DNA"/>
</dbReference>
<name>A0A9J6E6B7_RHIMP</name>
<keyword evidence="10" id="KW-1185">Reference proteome</keyword>
<dbReference type="InterPro" id="IPR050331">
    <property type="entry name" value="Zinc_finger"/>
</dbReference>
<dbReference type="SUPFAM" id="SSF57667">
    <property type="entry name" value="beta-beta-alpha zinc fingers"/>
    <property type="match status" value="2"/>
</dbReference>
<keyword evidence="3" id="KW-0677">Repeat</keyword>
<keyword evidence="5" id="KW-0862">Zinc</keyword>
<dbReference type="PROSITE" id="PS00028">
    <property type="entry name" value="ZINC_FINGER_C2H2_1"/>
    <property type="match status" value="3"/>
</dbReference>
<proteinExistence type="predicted"/>
<evidence type="ECO:0000313" key="10">
    <source>
        <dbReference type="Proteomes" id="UP000821866"/>
    </source>
</evidence>
<feature type="domain" description="C2H2-type" evidence="8">
    <location>
        <begin position="148"/>
        <end position="171"/>
    </location>
</feature>
<keyword evidence="2" id="KW-0479">Metal-binding</keyword>
<dbReference type="Pfam" id="PF00096">
    <property type="entry name" value="zf-C2H2"/>
    <property type="match status" value="2"/>
</dbReference>
<dbReference type="GO" id="GO:0008270">
    <property type="term" value="F:zinc ion binding"/>
    <property type="evidence" value="ECO:0007669"/>
    <property type="project" value="UniProtKB-KW"/>
</dbReference>
<evidence type="ECO:0000259" key="8">
    <source>
        <dbReference type="PROSITE" id="PS50157"/>
    </source>
</evidence>
<accession>A0A9J6E6B7</accession>
<feature type="domain" description="C2H2-type" evidence="8">
    <location>
        <begin position="92"/>
        <end position="119"/>
    </location>
</feature>
<dbReference type="InterPro" id="IPR013087">
    <property type="entry name" value="Znf_C2H2_type"/>
</dbReference>
<dbReference type="AlphaFoldDB" id="A0A9J6E6B7"/>
<evidence type="ECO:0000256" key="2">
    <source>
        <dbReference type="ARBA" id="ARBA00022723"/>
    </source>
</evidence>